<dbReference type="InterPro" id="IPR017853">
    <property type="entry name" value="GH"/>
</dbReference>
<name>A0ABS2TI72_9ACTN</name>
<evidence type="ECO:0000256" key="1">
    <source>
        <dbReference type="ARBA" id="ARBA00008061"/>
    </source>
</evidence>
<dbReference type="SUPFAM" id="SSF51445">
    <property type="entry name" value="(Trans)glycosidases"/>
    <property type="match status" value="1"/>
</dbReference>
<proteinExistence type="inferred from homology"/>
<dbReference type="SMART" id="SM00642">
    <property type="entry name" value="Aamy"/>
    <property type="match status" value="1"/>
</dbReference>
<dbReference type="Pfam" id="PF00128">
    <property type="entry name" value="Alpha-amylase"/>
    <property type="match status" value="1"/>
</dbReference>
<reference evidence="4 5" key="1">
    <citation type="submission" date="2021-01" db="EMBL/GenBank/DDBJ databases">
        <title>Streptomyces acididurans sp. nov., isolated from a peat swamp forest soil.</title>
        <authorList>
            <person name="Chantavorakit T."/>
            <person name="Duangmal K."/>
        </authorList>
    </citation>
    <scope>NUCLEOTIDE SEQUENCE [LARGE SCALE GENOMIC DNA]</scope>
    <source>
        <strain evidence="4 5">KK5PA1</strain>
    </source>
</reference>
<dbReference type="InterPro" id="IPR045857">
    <property type="entry name" value="O16G_dom_2"/>
</dbReference>
<dbReference type="Proteomes" id="UP000749040">
    <property type="component" value="Unassembled WGS sequence"/>
</dbReference>
<dbReference type="Gene3D" id="3.90.400.10">
    <property type="entry name" value="Oligo-1,6-glucosidase, Domain 2"/>
    <property type="match status" value="1"/>
</dbReference>
<dbReference type="Gene3D" id="3.20.20.80">
    <property type="entry name" value="Glycosidases"/>
    <property type="match status" value="1"/>
</dbReference>
<protein>
    <recommendedName>
        <fullName evidence="3">Glycosyl hydrolase family 13 catalytic domain-containing protein</fullName>
    </recommendedName>
</protein>
<sequence>MGVDAVWLSPFYASPQADAGYDVADYRAVDPMFGQLSDAVDLIDDAHRLDLRVIFDIVPNHCSDQHPWFAQALRDGPGSPARARFHFRPGKGPRGELPPNDWESVFGGPAWTRTTNPDGTPGEWYLHLFAPQQPDFNWTTRPSTTSSAPSCGTGSTCTAPPWPTAATTPPWEPPTTSTGSAAHPAPWSSSATPAPTAPSTSPTRR</sequence>
<dbReference type="EMBL" id="JADKYB010000001">
    <property type="protein sequence ID" value="MBM9503044.1"/>
    <property type="molecule type" value="Genomic_DNA"/>
</dbReference>
<evidence type="ECO:0000259" key="3">
    <source>
        <dbReference type="SMART" id="SM00642"/>
    </source>
</evidence>
<keyword evidence="5" id="KW-1185">Reference proteome</keyword>
<accession>A0ABS2TI72</accession>
<feature type="domain" description="Glycosyl hydrolase family 13 catalytic" evidence="3">
    <location>
        <begin position="1"/>
        <end position="204"/>
    </location>
</feature>
<gene>
    <name evidence="4" type="ORF">ITX44_00510</name>
</gene>
<evidence type="ECO:0000313" key="4">
    <source>
        <dbReference type="EMBL" id="MBM9503044.1"/>
    </source>
</evidence>
<feature type="region of interest" description="Disordered" evidence="2">
    <location>
        <begin position="136"/>
        <end position="205"/>
    </location>
</feature>
<dbReference type="PANTHER" id="PTHR10357">
    <property type="entry name" value="ALPHA-AMYLASE FAMILY MEMBER"/>
    <property type="match status" value="1"/>
</dbReference>
<feature type="compositionally biased region" description="Low complexity" evidence="2">
    <location>
        <begin position="139"/>
        <end position="205"/>
    </location>
</feature>
<evidence type="ECO:0000313" key="5">
    <source>
        <dbReference type="Proteomes" id="UP000749040"/>
    </source>
</evidence>
<dbReference type="PANTHER" id="PTHR10357:SF179">
    <property type="entry name" value="NEUTRAL AND BASIC AMINO ACID TRANSPORT PROTEIN RBAT"/>
    <property type="match status" value="1"/>
</dbReference>
<comment type="caution">
    <text evidence="4">The sequence shown here is derived from an EMBL/GenBank/DDBJ whole genome shotgun (WGS) entry which is preliminary data.</text>
</comment>
<comment type="similarity">
    <text evidence="1">Belongs to the glycosyl hydrolase 13 family.</text>
</comment>
<evidence type="ECO:0000256" key="2">
    <source>
        <dbReference type="SAM" id="MobiDB-lite"/>
    </source>
</evidence>
<organism evidence="4 5">
    <name type="scientific">Actinacidiphila acididurans</name>
    <dbReference type="NCBI Taxonomy" id="2784346"/>
    <lineage>
        <taxon>Bacteria</taxon>
        <taxon>Bacillati</taxon>
        <taxon>Actinomycetota</taxon>
        <taxon>Actinomycetes</taxon>
        <taxon>Kitasatosporales</taxon>
        <taxon>Streptomycetaceae</taxon>
        <taxon>Actinacidiphila</taxon>
    </lineage>
</organism>
<dbReference type="InterPro" id="IPR006047">
    <property type="entry name" value="GH13_cat_dom"/>
</dbReference>